<keyword evidence="2" id="KW-0949">S-adenosyl-L-methionine</keyword>
<reference evidence="5 6" key="1">
    <citation type="journal article" date="2016" name="Environ. Microbiol.">
        <title>New Methyloceanibacter diversity from North Sea sediments includes methanotroph containing solely the soluble methane monooxygenase.</title>
        <authorList>
            <person name="Vekeman B."/>
            <person name="Kerckhof F.M."/>
            <person name="Cremers G."/>
            <person name="de Vos P."/>
            <person name="Vandamme P."/>
            <person name="Boon N."/>
            <person name="Op den Camp H.J."/>
            <person name="Heylen K."/>
        </authorList>
    </citation>
    <scope>NUCLEOTIDE SEQUENCE [LARGE SCALE GENOMIC DNA]</scope>
    <source>
        <strain evidence="5 6">R-67177</strain>
    </source>
</reference>
<sequence length="194" mass="21362">MSPESTAYLTEKCEVRNRDVAGGYAVFARSVIEPGELVGVWSGRIVTTDALDTLPEAIRHHTVQIEENLFLASTSENEPPDFINHACEPNAGLDGQIAIVALRRILPGEEVTIDYAMCDGSPYDEFDCACGSALCRGKVTGNDWRDPVLWKRYAGHFSPYLQRRIDALRAQARRRPGRKQALVLTAGEAADGTR</sequence>
<dbReference type="GO" id="GO:0008168">
    <property type="term" value="F:methyltransferase activity"/>
    <property type="evidence" value="ECO:0007669"/>
    <property type="project" value="UniProtKB-KW"/>
</dbReference>
<dbReference type="AlphaFoldDB" id="A0A1E3W758"/>
<accession>A0A1E3W758</accession>
<feature type="domain" description="Post-SET" evidence="4">
    <location>
        <begin position="124"/>
        <end position="140"/>
    </location>
</feature>
<dbReference type="PANTHER" id="PTHR12350">
    <property type="entry name" value="HISTONE-LYSINE N-METHYLTRANSFERASE-RELATED"/>
    <property type="match status" value="1"/>
</dbReference>
<dbReference type="SUPFAM" id="SSF82199">
    <property type="entry name" value="SET domain"/>
    <property type="match status" value="1"/>
</dbReference>
<evidence type="ECO:0000313" key="6">
    <source>
        <dbReference type="Proteomes" id="UP000095042"/>
    </source>
</evidence>
<dbReference type="SMART" id="SM00317">
    <property type="entry name" value="SET"/>
    <property type="match status" value="1"/>
</dbReference>
<dbReference type="GO" id="GO:0032259">
    <property type="term" value="P:methylation"/>
    <property type="evidence" value="ECO:0007669"/>
    <property type="project" value="UniProtKB-KW"/>
</dbReference>
<dbReference type="InterPro" id="IPR046341">
    <property type="entry name" value="SET_dom_sf"/>
</dbReference>
<keyword evidence="5" id="KW-0489">Methyltransferase</keyword>
<gene>
    <name evidence="5" type="ORF">AUC71_03025</name>
</gene>
<dbReference type="InterPro" id="IPR001214">
    <property type="entry name" value="SET_dom"/>
</dbReference>
<dbReference type="InterPro" id="IPR003616">
    <property type="entry name" value="Post-SET_dom"/>
</dbReference>
<dbReference type="EMBL" id="LPWD01000424">
    <property type="protein sequence ID" value="ODS01611.1"/>
    <property type="molecule type" value="Genomic_DNA"/>
</dbReference>
<name>A0A1E3W758_9HYPH</name>
<proteinExistence type="predicted"/>
<dbReference type="Pfam" id="PF00856">
    <property type="entry name" value="SET"/>
    <property type="match status" value="1"/>
</dbReference>
<dbReference type="PROSITE" id="PS50280">
    <property type="entry name" value="SET"/>
    <property type="match status" value="1"/>
</dbReference>
<dbReference type="InterPro" id="IPR053201">
    <property type="entry name" value="Flavunoidine_N-MTase"/>
</dbReference>
<evidence type="ECO:0000256" key="1">
    <source>
        <dbReference type="ARBA" id="ARBA00022679"/>
    </source>
</evidence>
<evidence type="ECO:0000259" key="4">
    <source>
        <dbReference type="PROSITE" id="PS50868"/>
    </source>
</evidence>
<feature type="domain" description="SET" evidence="3">
    <location>
        <begin position="11"/>
        <end position="116"/>
    </location>
</feature>
<evidence type="ECO:0000259" key="3">
    <source>
        <dbReference type="PROSITE" id="PS50280"/>
    </source>
</evidence>
<comment type="caution">
    <text evidence="5">The sequence shown here is derived from an EMBL/GenBank/DDBJ whole genome shotgun (WGS) entry which is preliminary data.</text>
</comment>
<evidence type="ECO:0000256" key="2">
    <source>
        <dbReference type="ARBA" id="ARBA00022691"/>
    </source>
</evidence>
<protein>
    <submittedName>
        <fullName evidence="5">SET domain-containing protein-lysine N-methyltransferase</fullName>
    </submittedName>
</protein>
<evidence type="ECO:0000313" key="5">
    <source>
        <dbReference type="EMBL" id="ODS01611.1"/>
    </source>
</evidence>
<dbReference type="Gene3D" id="2.170.270.10">
    <property type="entry name" value="SET domain"/>
    <property type="match status" value="1"/>
</dbReference>
<dbReference type="RefSeq" id="WP_069624829.1">
    <property type="nucleotide sequence ID" value="NZ_LPWD01000424.1"/>
</dbReference>
<keyword evidence="1 5" id="KW-0808">Transferase</keyword>
<keyword evidence="6" id="KW-1185">Reference proteome</keyword>
<dbReference type="PROSITE" id="PS50868">
    <property type="entry name" value="POST_SET"/>
    <property type="match status" value="1"/>
</dbReference>
<organism evidence="5 6">
    <name type="scientific">Methyloceanibacter marginalis</name>
    <dbReference type="NCBI Taxonomy" id="1774971"/>
    <lineage>
        <taxon>Bacteria</taxon>
        <taxon>Pseudomonadati</taxon>
        <taxon>Pseudomonadota</taxon>
        <taxon>Alphaproteobacteria</taxon>
        <taxon>Hyphomicrobiales</taxon>
        <taxon>Hyphomicrobiaceae</taxon>
        <taxon>Methyloceanibacter</taxon>
    </lineage>
</organism>
<dbReference type="PANTHER" id="PTHR12350:SF19">
    <property type="entry name" value="SET DOMAIN-CONTAINING PROTEIN"/>
    <property type="match status" value="1"/>
</dbReference>
<dbReference type="Proteomes" id="UP000095042">
    <property type="component" value="Unassembled WGS sequence"/>
</dbReference>